<dbReference type="Pfam" id="PF08239">
    <property type="entry name" value="SH3_3"/>
    <property type="match status" value="2"/>
</dbReference>
<dbReference type="GO" id="GO:0008745">
    <property type="term" value="F:N-acetylmuramoyl-L-alanine amidase activity"/>
    <property type="evidence" value="ECO:0007669"/>
    <property type="project" value="InterPro"/>
</dbReference>
<dbReference type="InterPro" id="IPR036028">
    <property type="entry name" value="SH3-like_dom_sf"/>
</dbReference>
<dbReference type="GO" id="GO:0071555">
    <property type="term" value="P:cell wall organization"/>
    <property type="evidence" value="ECO:0007669"/>
    <property type="project" value="UniProtKB-KW"/>
</dbReference>
<comment type="caution">
    <text evidence="5">The sequence shown here is derived from an EMBL/GenBank/DDBJ whole genome shotgun (WGS) entry which is preliminary data.</text>
</comment>
<dbReference type="AlphaFoldDB" id="A0A5J5FXJ4"/>
<dbReference type="PANTHER" id="PTHR30404:SF0">
    <property type="entry name" value="N-ACETYLMURAMOYL-L-ALANINE AMIDASE AMIC"/>
    <property type="match status" value="1"/>
</dbReference>
<dbReference type="InterPro" id="IPR050695">
    <property type="entry name" value="N-acetylmuramoyl_amidase_3"/>
</dbReference>
<keyword evidence="1" id="KW-0378">Hydrolase</keyword>
<evidence type="ECO:0000313" key="6">
    <source>
        <dbReference type="Proteomes" id="UP000367750"/>
    </source>
</evidence>
<dbReference type="SMART" id="SM00646">
    <property type="entry name" value="Ami_3"/>
    <property type="match status" value="1"/>
</dbReference>
<dbReference type="Proteomes" id="UP000367750">
    <property type="component" value="Unassembled WGS sequence"/>
</dbReference>
<dbReference type="PANTHER" id="PTHR30404">
    <property type="entry name" value="N-ACETYLMURAMOYL-L-ALANINE AMIDASE"/>
    <property type="match status" value="1"/>
</dbReference>
<evidence type="ECO:0000259" key="4">
    <source>
        <dbReference type="PROSITE" id="PS51781"/>
    </source>
</evidence>
<dbReference type="RefSeq" id="WP_150459325.1">
    <property type="nucleotide sequence ID" value="NZ_VYKK01000026.1"/>
</dbReference>
<evidence type="ECO:0000256" key="3">
    <source>
        <dbReference type="SAM" id="SignalP"/>
    </source>
</evidence>
<feature type="domain" description="SH3b" evidence="4">
    <location>
        <begin position="114"/>
        <end position="177"/>
    </location>
</feature>
<dbReference type="PROSITE" id="PS51781">
    <property type="entry name" value="SH3B"/>
    <property type="match status" value="1"/>
</dbReference>
<evidence type="ECO:0000256" key="2">
    <source>
        <dbReference type="ARBA" id="ARBA00023316"/>
    </source>
</evidence>
<dbReference type="Gene3D" id="3.40.630.40">
    <property type="entry name" value="Zn-dependent exopeptidases"/>
    <property type="match status" value="1"/>
</dbReference>
<evidence type="ECO:0000313" key="5">
    <source>
        <dbReference type="EMBL" id="KAA8998795.1"/>
    </source>
</evidence>
<dbReference type="CDD" id="cd02696">
    <property type="entry name" value="MurNAc-LAA"/>
    <property type="match status" value="1"/>
</dbReference>
<dbReference type="SMART" id="SM00287">
    <property type="entry name" value="SH3b"/>
    <property type="match status" value="2"/>
</dbReference>
<gene>
    <name evidence="5" type="ORF">F4V43_16340</name>
</gene>
<feature type="signal peptide" evidence="3">
    <location>
        <begin position="1"/>
        <end position="33"/>
    </location>
</feature>
<feature type="chain" id="PRO_5023853859" evidence="3">
    <location>
        <begin position="34"/>
        <end position="378"/>
    </location>
</feature>
<dbReference type="GO" id="GO:0030288">
    <property type="term" value="C:outer membrane-bounded periplasmic space"/>
    <property type="evidence" value="ECO:0007669"/>
    <property type="project" value="TreeGrafter"/>
</dbReference>
<dbReference type="SUPFAM" id="SSF53187">
    <property type="entry name" value="Zn-dependent exopeptidases"/>
    <property type="match status" value="1"/>
</dbReference>
<accession>A0A5J5FXJ4</accession>
<dbReference type="GO" id="GO:0009253">
    <property type="term" value="P:peptidoglycan catabolic process"/>
    <property type="evidence" value="ECO:0007669"/>
    <property type="project" value="InterPro"/>
</dbReference>
<keyword evidence="3" id="KW-0732">Signal</keyword>
<dbReference type="EMBL" id="VYKK01000026">
    <property type="protein sequence ID" value="KAA8998795.1"/>
    <property type="molecule type" value="Genomic_DNA"/>
</dbReference>
<organism evidence="5 6">
    <name type="scientific">Paenibacillus spiritus</name>
    <dbReference type="NCBI Taxonomy" id="2496557"/>
    <lineage>
        <taxon>Bacteria</taxon>
        <taxon>Bacillati</taxon>
        <taxon>Bacillota</taxon>
        <taxon>Bacilli</taxon>
        <taxon>Bacillales</taxon>
        <taxon>Paenibacillaceae</taxon>
        <taxon>Paenibacillus</taxon>
    </lineage>
</organism>
<reference evidence="5 6" key="1">
    <citation type="submission" date="2019-09" db="EMBL/GenBank/DDBJ databases">
        <title>Bacillus ochoae sp. nov., Paenibacillus whitsoniae sp. nov., Paenibacillus spiritus sp. nov. Isolated from the Mars Exploration Rover during spacecraft assembly.</title>
        <authorList>
            <person name="Seuylemezian A."/>
            <person name="Vaishampayan P."/>
        </authorList>
    </citation>
    <scope>NUCLEOTIDE SEQUENCE [LARGE SCALE GENOMIC DNA]</scope>
    <source>
        <strain evidence="5 6">MER_111</strain>
    </source>
</reference>
<sequence length="378" mass="39185">MVKLSNMRVLGRRIPVLLLATLLALGVPAEAGAAYTAKVYTSSLPVLKEPAAGAAAKGYLKSGAVVTVTDEQHGWAKVSSGSLSGWVAGYYLKKTGGGTSAAPLITSAASAAASGRATITADSLRMRSGPGTGYQVIGSLNAGDRVQILSSENGWYRVRTAAGALGWAKADYVKTGGAAVTTAAYKTASASAPARTAGLRGKRIVVDAGHGGDDPGMVGTTYDTLEKDLNLQTALYLRDDLTAAGAQVTMTRTRDSQKPSLSSRALLSGKVGADAFVSVHYNSSPKNVSGTLTFYYSLSDDQKLARAIEGRLSGGIGLSSNGVSYGNYYVLRNNSVPSALVELGFLTTARDESIVRTAFYQRQAAQAIANGLADYFSR</sequence>
<dbReference type="Pfam" id="PF01520">
    <property type="entry name" value="Amidase_3"/>
    <property type="match status" value="1"/>
</dbReference>
<keyword evidence="2" id="KW-0961">Cell wall biogenesis/degradation</keyword>
<evidence type="ECO:0000256" key="1">
    <source>
        <dbReference type="ARBA" id="ARBA00022801"/>
    </source>
</evidence>
<proteinExistence type="predicted"/>
<dbReference type="SUPFAM" id="SSF50044">
    <property type="entry name" value="SH3-domain"/>
    <property type="match status" value="1"/>
</dbReference>
<dbReference type="InterPro" id="IPR003646">
    <property type="entry name" value="SH3-like_bac-type"/>
</dbReference>
<dbReference type="OrthoDB" id="9806267at2"/>
<dbReference type="InterPro" id="IPR002508">
    <property type="entry name" value="MurNAc-LAA_cat"/>
</dbReference>
<dbReference type="Gene3D" id="2.30.30.40">
    <property type="entry name" value="SH3 Domains"/>
    <property type="match status" value="2"/>
</dbReference>
<protein>
    <submittedName>
        <fullName evidence="5">SH3 domain-containing protein</fullName>
    </submittedName>
</protein>
<name>A0A5J5FXJ4_9BACL</name>
<keyword evidence="6" id="KW-1185">Reference proteome</keyword>